<proteinExistence type="predicted"/>
<sequence>MSPQNRLDDNSLEEILINLPVKSLMRFKCSHLSRSKTHPQLLIKTYDDNDSSEIILTPEDGFKGGVALHKVKIPWAKQASMLNQSIDGLFCFVNYSYCLTCIYNLGTRQVTPWAQSCIPIQGDEYVKHKPIYGFGFDPLTNNYKVLRDWEISRHGYEYEEMGRVDHICEVFTVGGNRWRKIDEVPPGRLDRFTGVYANGSIYWRNDEGSFEQQDNEVIVAFGIGTERFRVVEIPNFILAGKKVITGRWTPGLDA</sequence>
<evidence type="ECO:0000313" key="2">
    <source>
        <dbReference type="EMBL" id="KAI3867301.1"/>
    </source>
</evidence>
<dbReference type="InterPro" id="IPR017451">
    <property type="entry name" value="F-box-assoc_interact_dom"/>
</dbReference>
<accession>A0AAD4X8T4</accession>
<name>A0AAD4X8T4_9MAGN</name>
<organism evidence="2 3">
    <name type="scientific">Papaver atlanticum</name>
    <dbReference type="NCBI Taxonomy" id="357466"/>
    <lineage>
        <taxon>Eukaryota</taxon>
        <taxon>Viridiplantae</taxon>
        <taxon>Streptophyta</taxon>
        <taxon>Embryophyta</taxon>
        <taxon>Tracheophyta</taxon>
        <taxon>Spermatophyta</taxon>
        <taxon>Magnoliopsida</taxon>
        <taxon>Ranunculales</taxon>
        <taxon>Papaveraceae</taxon>
        <taxon>Papaveroideae</taxon>
        <taxon>Papaver</taxon>
    </lineage>
</organism>
<dbReference type="Proteomes" id="UP001202328">
    <property type="component" value="Unassembled WGS sequence"/>
</dbReference>
<dbReference type="NCBIfam" id="TIGR01640">
    <property type="entry name" value="F_box_assoc_1"/>
    <property type="match status" value="1"/>
</dbReference>
<evidence type="ECO:0000259" key="1">
    <source>
        <dbReference type="Pfam" id="PF08268"/>
    </source>
</evidence>
<comment type="caution">
    <text evidence="2">The sequence shown here is derived from an EMBL/GenBank/DDBJ whole genome shotgun (WGS) entry which is preliminary data.</text>
</comment>
<evidence type="ECO:0000313" key="3">
    <source>
        <dbReference type="Proteomes" id="UP001202328"/>
    </source>
</evidence>
<keyword evidence="3" id="KW-1185">Reference proteome</keyword>
<dbReference type="PANTHER" id="PTHR31111:SF138">
    <property type="entry name" value="F-BOX ASSOCIATED DOMAIN-CONTAINING PROTEIN"/>
    <property type="match status" value="1"/>
</dbReference>
<dbReference type="PANTHER" id="PTHR31111">
    <property type="entry name" value="BNAA05G37150D PROTEIN-RELATED"/>
    <property type="match status" value="1"/>
</dbReference>
<dbReference type="Pfam" id="PF08268">
    <property type="entry name" value="FBA_3"/>
    <property type="match status" value="1"/>
</dbReference>
<dbReference type="InterPro" id="IPR013187">
    <property type="entry name" value="F-box-assoc_dom_typ3"/>
</dbReference>
<gene>
    <name evidence="2" type="ORF">MKW98_001735</name>
</gene>
<dbReference type="EMBL" id="JAJJMB010013564">
    <property type="protein sequence ID" value="KAI3867301.1"/>
    <property type="molecule type" value="Genomic_DNA"/>
</dbReference>
<reference evidence="2" key="1">
    <citation type="submission" date="2022-04" db="EMBL/GenBank/DDBJ databases">
        <title>A functionally conserved STORR gene fusion in Papaver species that diverged 16.8 million years ago.</title>
        <authorList>
            <person name="Catania T."/>
        </authorList>
    </citation>
    <scope>NUCLEOTIDE SEQUENCE</scope>
    <source>
        <strain evidence="2">S-188037</strain>
    </source>
</reference>
<protein>
    <recommendedName>
        <fullName evidence="1">F-box associated beta-propeller type 3 domain-containing protein</fullName>
    </recommendedName>
</protein>
<feature type="domain" description="F-box associated beta-propeller type 3" evidence="1">
    <location>
        <begin position="67"/>
        <end position="238"/>
    </location>
</feature>
<dbReference type="AlphaFoldDB" id="A0AAD4X8T4"/>